<dbReference type="NCBIfam" id="TIGR02454">
    <property type="entry name" value="ECF_T_CbiQ"/>
    <property type="match status" value="1"/>
</dbReference>
<protein>
    <submittedName>
        <fullName evidence="6">Energy-coupling factor transporter transmembrane protein EcfT</fullName>
    </submittedName>
</protein>
<dbReference type="EMBL" id="CP096983">
    <property type="protein sequence ID" value="URZ11217.1"/>
    <property type="molecule type" value="Genomic_DNA"/>
</dbReference>
<reference evidence="6 7" key="1">
    <citation type="submission" date="2022-04" db="EMBL/GenBank/DDBJ databases">
        <title>Genome sequence of C. roseum typestrain.</title>
        <authorList>
            <person name="Poehlein A."/>
            <person name="Schoch T."/>
            <person name="Duerre P."/>
            <person name="Daniel R."/>
        </authorList>
    </citation>
    <scope>NUCLEOTIDE SEQUENCE [LARGE SCALE GENOMIC DNA]</scope>
    <source>
        <strain evidence="6 7">DSM 7320</strain>
    </source>
</reference>
<evidence type="ECO:0000256" key="2">
    <source>
        <dbReference type="ARBA" id="ARBA00022475"/>
    </source>
</evidence>
<dbReference type="Pfam" id="PF02361">
    <property type="entry name" value="CbiQ"/>
    <property type="match status" value="1"/>
</dbReference>
<organism evidence="6 7">
    <name type="scientific">Clostridium felsineum</name>
    <dbReference type="NCBI Taxonomy" id="36839"/>
    <lineage>
        <taxon>Bacteria</taxon>
        <taxon>Bacillati</taxon>
        <taxon>Bacillota</taxon>
        <taxon>Clostridia</taxon>
        <taxon>Eubacteriales</taxon>
        <taxon>Clostridiaceae</taxon>
        <taxon>Clostridium</taxon>
    </lineage>
</organism>
<evidence type="ECO:0000256" key="4">
    <source>
        <dbReference type="ARBA" id="ARBA00022989"/>
    </source>
</evidence>
<gene>
    <name evidence="6" type="primary">ecfT_1</name>
    <name evidence="6" type="ORF">CROST_019340</name>
</gene>
<keyword evidence="2" id="KW-1003">Cell membrane</keyword>
<keyword evidence="5" id="KW-0472">Membrane</keyword>
<dbReference type="InterPro" id="IPR003339">
    <property type="entry name" value="ABC/ECF_trnsptr_transmembrane"/>
</dbReference>
<dbReference type="KEGG" id="crw:CROST_019340"/>
<dbReference type="PANTHER" id="PTHR34857:SF2">
    <property type="entry name" value="SLL0384 PROTEIN"/>
    <property type="match status" value="1"/>
</dbReference>
<keyword evidence="3 6" id="KW-0812">Transmembrane</keyword>
<dbReference type="GO" id="GO:0043190">
    <property type="term" value="C:ATP-binding cassette (ABC) transporter complex"/>
    <property type="evidence" value="ECO:0007669"/>
    <property type="project" value="InterPro"/>
</dbReference>
<evidence type="ECO:0000313" key="7">
    <source>
        <dbReference type="Proteomes" id="UP000190951"/>
    </source>
</evidence>
<keyword evidence="4" id="KW-1133">Transmembrane helix</keyword>
<dbReference type="Proteomes" id="UP000190951">
    <property type="component" value="Chromosome"/>
</dbReference>
<sequence>MSLLEFKNTAEVESFVHRFDGRVKTIIFFISIITVVMLSKWYVILSFWILSLLLFFSAGIKMKKLIHRLSMPVLMAVIVFINVSFTNGSHCIYTLNLGFKLNIYLEGLQFGSIVFLRVIAAVTLGYLLIYTTPMTEILETLRILKVPTTIIDIANMMYRYLFIIEEVRDNMNRAQISRMGKNASTYKRLIDSGKTAAYVLIKSLDKSTSIYKAMISRGYNTETTHFTFFREKIRFQDKVFIILAIAFISIEIIANQM</sequence>
<dbReference type="AlphaFoldDB" id="A0A1S8LQ70"/>
<dbReference type="CDD" id="cd16914">
    <property type="entry name" value="EcfT"/>
    <property type="match status" value="1"/>
</dbReference>
<evidence type="ECO:0000256" key="3">
    <source>
        <dbReference type="ARBA" id="ARBA00022692"/>
    </source>
</evidence>
<dbReference type="RefSeq" id="WP_077835476.1">
    <property type="nucleotide sequence ID" value="NZ_CP096983.1"/>
</dbReference>
<evidence type="ECO:0000313" key="6">
    <source>
        <dbReference type="EMBL" id="URZ11217.1"/>
    </source>
</evidence>
<evidence type="ECO:0000256" key="5">
    <source>
        <dbReference type="ARBA" id="ARBA00023136"/>
    </source>
</evidence>
<name>A0A1S8LQ70_9CLOT</name>
<comment type="subcellular location">
    <subcellularLocation>
        <location evidence="1">Cell membrane</location>
        <topology evidence="1">Multi-pass membrane protein</topology>
    </subcellularLocation>
</comment>
<dbReference type="InterPro" id="IPR051611">
    <property type="entry name" value="ECF_transporter_component"/>
</dbReference>
<dbReference type="GO" id="GO:0006824">
    <property type="term" value="P:cobalt ion transport"/>
    <property type="evidence" value="ECO:0007669"/>
    <property type="project" value="InterPro"/>
</dbReference>
<dbReference type="InterPro" id="IPR012809">
    <property type="entry name" value="ECF_CbiQ"/>
</dbReference>
<dbReference type="STRING" id="84029.CROST_00320"/>
<keyword evidence="7" id="KW-1185">Reference proteome</keyword>
<accession>A0A1S8LQ70</accession>
<dbReference type="PANTHER" id="PTHR34857">
    <property type="entry name" value="SLL0384 PROTEIN"/>
    <property type="match status" value="1"/>
</dbReference>
<proteinExistence type="predicted"/>
<evidence type="ECO:0000256" key="1">
    <source>
        <dbReference type="ARBA" id="ARBA00004651"/>
    </source>
</evidence>